<feature type="region of interest" description="Disordered" evidence="1">
    <location>
        <begin position="67"/>
        <end position="115"/>
    </location>
</feature>
<gene>
    <name evidence="2" type="ORF">BU204_01165</name>
</gene>
<accession>A0A1Q8CYW9</accession>
<dbReference type="AlphaFoldDB" id="A0A1Q8CYW9"/>
<evidence type="ECO:0000313" key="3">
    <source>
        <dbReference type="Proteomes" id="UP000185596"/>
    </source>
</evidence>
<keyword evidence="3" id="KW-1185">Reference proteome</keyword>
<dbReference type="EMBL" id="MSIE01000001">
    <property type="protein sequence ID" value="OLF19561.1"/>
    <property type="molecule type" value="Genomic_DNA"/>
</dbReference>
<evidence type="ECO:0000256" key="1">
    <source>
        <dbReference type="SAM" id="MobiDB-lite"/>
    </source>
</evidence>
<dbReference type="RefSeq" id="WP_075123595.1">
    <property type="nucleotide sequence ID" value="NZ_MSIE01000001.1"/>
</dbReference>
<name>A0A1Q8CYW9_9PSEU</name>
<dbReference type="STRING" id="1912961.BU204_01165"/>
<protein>
    <recommendedName>
        <fullName evidence="4">Secreted protein</fullName>
    </recommendedName>
</protein>
<organism evidence="2 3">
    <name type="scientific">Actinophytocola xanthii</name>
    <dbReference type="NCBI Taxonomy" id="1912961"/>
    <lineage>
        <taxon>Bacteria</taxon>
        <taxon>Bacillati</taxon>
        <taxon>Actinomycetota</taxon>
        <taxon>Actinomycetes</taxon>
        <taxon>Pseudonocardiales</taxon>
        <taxon>Pseudonocardiaceae</taxon>
    </lineage>
</organism>
<feature type="compositionally biased region" description="Basic and acidic residues" evidence="1">
    <location>
        <begin position="88"/>
        <end position="115"/>
    </location>
</feature>
<sequence>MKRLFWLGVGVATGVTLSRKAKETARQATPAGIAGNLGAAISELAGAIGSFGADVRAGMAEREEELSDVVERRSGVTPGPRHALGAWEESRDAARPDRAAGRRALPDARARRAGG</sequence>
<proteinExistence type="predicted"/>
<evidence type="ECO:0008006" key="4">
    <source>
        <dbReference type="Google" id="ProtNLM"/>
    </source>
</evidence>
<dbReference type="OrthoDB" id="3538051at2"/>
<evidence type="ECO:0000313" key="2">
    <source>
        <dbReference type="EMBL" id="OLF19561.1"/>
    </source>
</evidence>
<reference evidence="2 3" key="1">
    <citation type="submission" date="2016-12" db="EMBL/GenBank/DDBJ databases">
        <title>The draft genome sequence of Actinophytocola sp. 11-183.</title>
        <authorList>
            <person name="Wang W."/>
            <person name="Yuan L."/>
        </authorList>
    </citation>
    <scope>NUCLEOTIDE SEQUENCE [LARGE SCALE GENOMIC DNA]</scope>
    <source>
        <strain evidence="2 3">11-183</strain>
    </source>
</reference>
<comment type="caution">
    <text evidence="2">The sequence shown here is derived from an EMBL/GenBank/DDBJ whole genome shotgun (WGS) entry which is preliminary data.</text>
</comment>
<dbReference type="Proteomes" id="UP000185596">
    <property type="component" value="Unassembled WGS sequence"/>
</dbReference>